<keyword evidence="2" id="KW-1185">Reference proteome</keyword>
<dbReference type="EMBL" id="CM047582">
    <property type="protein sequence ID" value="KAI9915704.1"/>
    <property type="molecule type" value="Genomic_DNA"/>
</dbReference>
<organism evidence="1 2">
    <name type="scientific">Peronosclerospora sorghi</name>
    <dbReference type="NCBI Taxonomy" id="230839"/>
    <lineage>
        <taxon>Eukaryota</taxon>
        <taxon>Sar</taxon>
        <taxon>Stramenopiles</taxon>
        <taxon>Oomycota</taxon>
        <taxon>Peronosporomycetes</taxon>
        <taxon>Peronosporales</taxon>
        <taxon>Peronosporaceae</taxon>
        <taxon>Peronosclerospora</taxon>
    </lineage>
</organism>
<comment type="caution">
    <text evidence="1">The sequence shown here is derived from an EMBL/GenBank/DDBJ whole genome shotgun (WGS) entry which is preliminary data.</text>
</comment>
<sequence>MKSRLYAESLEERSRDVITVRLATGVQVTVPKVSIDLKLKFEDFDSLERCLWVKHSSDFADVDAAAVHKLPGRSLLPGMVNAHSDAFQRGMRGLGEVYPKHSVQRSFWTWREEMYKLVDGMNEQ</sequence>
<evidence type="ECO:0000313" key="2">
    <source>
        <dbReference type="Proteomes" id="UP001163321"/>
    </source>
</evidence>
<proteinExistence type="predicted"/>
<dbReference type="Proteomes" id="UP001163321">
    <property type="component" value="Chromosome 3"/>
</dbReference>
<gene>
    <name evidence="1" type="ORF">PsorP6_008042</name>
</gene>
<accession>A0ACC0WAC8</accession>
<reference evidence="1 2" key="1">
    <citation type="journal article" date="2022" name="bioRxiv">
        <title>The genome of the oomycete Peronosclerospora sorghi, a cosmopolitan pathogen of maize and sorghum, is inflated with dispersed pseudogenes.</title>
        <authorList>
            <person name="Fletcher K."/>
            <person name="Martin F."/>
            <person name="Isakeit T."/>
            <person name="Cavanaugh K."/>
            <person name="Magill C."/>
            <person name="Michelmore R."/>
        </authorList>
    </citation>
    <scope>NUCLEOTIDE SEQUENCE [LARGE SCALE GENOMIC DNA]</scope>
    <source>
        <strain evidence="1">P6</strain>
    </source>
</reference>
<evidence type="ECO:0000313" key="1">
    <source>
        <dbReference type="EMBL" id="KAI9915704.1"/>
    </source>
</evidence>
<name>A0ACC0WAC8_9STRA</name>
<protein>
    <submittedName>
        <fullName evidence="1">Uncharacterized protein</fullName>
    </submittedName>
</protein>